<reference evidence="1" key="1">
    <citation type="submission" date="2023-04" db="EMBL/GenBank/DDBJ databases">
        <title>Draft Genome sequencing of Naganishia species isolated from polar environments using Oxford Nanopore Technology.</title>
        <authorList>
            <person name="Leo P."/>
            <person name="Venkateswaran K."/>
        </authorList>
    </citation>
    <scope>NUCLEOTIDE SEQUENCE</scope>
    <source>
        <strain evidence="1">MNA-CCFEE 5425</strain>
    </source>
</reference>
<protein>
    <submittedName>
        <fullName evidence="1">Uncharacterized protein</fullName>
    </submittedName>
</protein>
<dbReference type="Proteomes" id="UP001243375">
    <property type="component" value="Unassembled WGS sequence"/>
</dbReference>
<dbReference type="EMBL" id="JASBWU010000014">
    <property type="protein sequence ID" value="KAJ9116350.1"/>
    <property type="molecule type" value="Genomic_DNA"/>
</dbReference>
<comment type="caution">
    <text evidence="1">The sequence shown here is derived from an EMBL/GenBank/DDBJ whole genome shotgun (WGS) entry which is preliminary data.</text>
</comment>
<organism evidence="1 2">
    <name type="scientific">Naganishia vaughanmartiniae</name>
    <dbReference type="NCBI Taxonomy" id="1424756"/>
    <lineage>
        <taxon>Eukaryota</taxon>
        <taxon>Fungi</taxon>
        <taxon>Dikarya</taxon>
        <taxon>Basidiomycota</taxon>
        <taxon>Agaricomycotina</taxon>
        <taxon>Tremellomycetes</taxon>
        <taxon>Filobasidiales</taxon>
        <taxon>Filobasidiaceae</taxon>
        <taxon>Naganishia</taxon>
    </lineage>
</organism>
<gene>
    <name evidence="1" type="ORF">QFC22_004791</name>
</gene>
<keyword evidence="2" id="KW-1185">Reference proteome</keyword>
<evidence type="ECO:0000313" key="2">
    <source>
        <dbReference type="Proteomes" id="UP001243375"/>
    </source>
</evidence>
<accession>A0ACC2WX53</accession>
<proteinExistence type="predicted"/>
<evidence type="ECO:0000313" key="1">
    <source>
        <dbReference type="EMBL" id="KAJ9116350.1"/>
    </source>
</evidence>
<sequence>MTSRSSSTRGQTRNTAPPPPPSGQTVPAGATAIANRSAASRGFGAESQTHPLKHELWEDSILALIGDQFDEEEGIVGMVLSVRGQEDILSVWSDREREGGAGSEKVDTVRAKLVNLLGLPPTTVCDYKSNRAQLEIAAQKASAAASAAAAATTAGHVNGGSTPTIPAGSQHGREIDGTDYSYSYTGKPAKMTMEKQATLKTSSTPSSTYASLIDQTTAIVPEFILESGQVLHDVPVAYKTWGKMNDEADNVMVICHALTGSADVEDWWGPLLGPGKAFDPTRYFIFCANVIGSPYGTVSSVTINPETGLKWGPEMPGSCVKDDVRLHKIVLDSLQVKSVAVVIGGSMGGMTCLEYALNTPPGYIKHIVPIATSARHSAWCISWGEAQRQSIYSDPAYDDGYYCYDNDNDNNDDGDNGDEERQPTRGLAAARMAALLTYRSRDSFESRFGRKSGAPAKRGRGGALASSGRSRPSSPPGGGAQRSRAPGTPREHAWRAHNDGHRARVVDSGTMSVNGSGSPAMTTPTSEVPQTTTTTAATSVSDQPGATGPEEVALRNPAPLTNLELSMPGGGGSRSRTPQQAADGKLGTGASRGPQVFSAQSYLRYQGDKFTSRFDANCYIHITRKMDTHDISFPTAIQSDPPTLSQTLPEPSDDPTEAEQTAALVHALSLLPPALVIGIESDGLFTTREQREIAASIPESELAIIPSPDGHDGFLLEFEAINEWVQRWLHKRLPQIYEGAPIVAPPSEGGFDVKKESLFGEAEADLTRW</sequence>
<name>A0ACC2WX53_9TREE</name>